<keyword evidence="2" id="KW-1185">Reference proteome</keyword>
<proteinExistence type="predicted"/>
<gene>
    <name evidence="1" type="ORF">BV25DRAFT_1767630</name>
</gene>
<dbReference type="Proteomes" id="UP000814140">
    <property type="component" value="Unassembled WGS sequence"/>
</dbReference>
<evidence type="ECO:0000313" key="2">
    <source>
        <dbReference type="Proteomes" id="UP000814140"/>
    </source>
</evidence>
<reference evidence="1" key="1">
    <citation type="submission" date="2021-03" db="EMBL/GenBank/DDBJ databases">
        <authorList>
            <consortium name="DOE Joint Genome Institute"/>
            <person name="Ahrendt S."/>
            <person name="Looney B.P."/>
            <person name="Miyauchi S."/>
            <person name="Morin E."/>
            <person name="Drula E."/>
            <person name="Courty P.E."/>
            <person name="Chicoki N."/>
            <person name="Fauchery L."/>
            <person name="Kohler A."/>
            <person name="Kuo A."/>
            <person name="Labutti K."/>
            <person name="Pangilinan J."/>
            <person name="Lipzen A."/>
            <person name="Riley R."/>
            <person name="Andreopoulos W."/>
            <person name="He G."/>
            <person name="Johnson J."/>
            <person name="Barry K.W."/>
            <person name="Grigoriev I.V."/>
            <person name="Nagy L."/>
            <person name="Hibbett D."/>
            <person name="Henrissat B."/>
            <person name="Matheny P.B."/>
            <person name="Labbe J."/>
            <person name="Martin F."/>
        </authorList>
    </citation>
    <scope>NUCLEOTIDE SEQUENCE</scope>
    <source>
        <strain evidence="1">HHB10654</strain>
    </source>
</reference>
<feature type="non-terminal residue" evidence="1">
    <location>
        <position position="1"/>
    </location>
</feature>
<organism evidence="1 2">
    <name type="scientific">Artomyces pyxidatus</name>
    <dbReference type="NCBI Taxonomy" id="48021"/>
    <lineage>
        <taxon>Eukaryota</taxon>
        <taxon>Fungi</taxon>
        <taxon>Dikarya</taxon>
        <taxon>Basidiomycota</taxon>
        <taxon>Agaricomycotina</taxon>
        <taxon>Agaricomycetes</taxon>
        <taxon>Russulales</taxon>
        <taxon>Auriscalpiaceae</taxon>
        <taxon>Artomyces</taxon>
    </lineage>
</organism>
<sequence>LPLTHLDSLKFKSTQIIDSLTSLAGLIEYGFHPAMPPWPDVLAKYAVLVSQTHVFASALAPVAGLALHPRAGLPDHTFDTEVIPLLRNQQTTEVLRAESAAVRRLTGHTNAGTEASEVLQNHARVLADWEQMRDEHDRRADRA</sequence>
<accession>A0ACB8SGL6</accession>
<reference evidence="1" key="2">
    <citation type="journal article" date="2022" name="New Phytol.">
        <title>Evolutionary transition to the ectomycorrhizal habit in the genomes of a hyperdiverse lineage of mushroom-forming fungi.</title>
        <authorList>
            <person name="Looney B."/>
            <person name="Miyauchi S."/>
            <person name="Morin E."/>
            <person name="Drula E."/>
            <person name="Courty P.E."/>
            <person name="Kohler A."/>
            <person name="Kuo A."/>
            <person name="LaButti K."/>
            <person name="Pangilinan J."/>
            <person name="Lipzen A."/>
            <person name="Riley R."/>
            <person name="Andreopoulos W."/>
            <person name="He G."/>
            <person name="Johnson J."/>
            <person name="Nolan M."/>
            <person name="Tritt A."/>
            <person name="Barry K.W."/>
            <person name="Grigoriev I.V."/>
            <person name="Nagy L.G."/>
            <person name="Hibbett D."/>
            <person name="Henrissat B."/>
            <person name="Matheny P.B."/>
            <person name="Labbe J."/>
            <person name="Martin F.M."/>
        </authorList>
    </citation>
    <scope>NUCLEOTIDE SEQUENCE</scope>
    <source>
        <strain evidence="1">HHB10654</strain>
    </source>
</reference>
<feature type="non-terminal residue" evidence="1">
    <location>
        <position position="143"/>
    </location>
</feature>
<protein>
    <submittedName>
        <fullName evidence="1">Uncharacterized protein</fullName>
    </submittedName>
</protein>
<comment type="caution">
    <text evidence="1">The sequence shown here is derived from an EMBL/GenBank/DDBJ whole genome shotgun (WGS) entry which is preliminary data.</text>
</comment>
<evidence type="ECO:0000313" key="1">
    <source>
        <dbReference type="EMBL" id="KAI0055704.1"/>
    </source>
</evidence>
<dbReference type="EMBL" id="MU277282">
    <property type="protein sequence ID" value="KAI0055704.1"/>
    <property type="molecule type" value="Genomic_DNA"/>
</dbReference>
<name>A0ACB8SGL6_9AGAM</name>